<dbReference type="PROSITE" id="PS50893">
    <property type="entry name" value="ABC_TRANSPORTER_2"/>
    <property type="match status" value="1"/>
</dbReference>
<dbReference type="PROSITE" id="PS00211">
    <property type="entry name" value="ABC_TRANSPORTER_1"/>
    <property type="match status" value="1"/>
</dbReference>
<dbReference type="InterPro" id="IPR003439">
    <property type="entry name" value="ABC_transporter-like_ATP-bd"/>
</dbReference>
<keyword evidence="3 4" id="KW-0067">ATP-binding</keyword>
<dbReference type="Gene3D" id="3.40.50.300">
    <property type="entry name" value="P-loop containing nucleotide triphosphate hydrolases"/>
    <property type="match status" value="1"/>
</dbReference>
<evidence type="ECO:0000256" key="1">
    <source>
        <dbReference type="ARBA" id="ARBA00005417"/>
    </source>
</evidence>
<accession>A0A6M7T9G8</accession>
<dbReference type="AlphaFoldDB" id="A0A6M7T9G8"/>
<dbReference type="SUPFAM" id="SSF52540">
    <property type="entry name" value="P-loop containing nucleoside triphosphate hydrolases"/>
    <property type="match status" value="1"/>
</dbReference>
<dbReference type="GO" id="GO:0005886">
    <property type="term" value="C:plasma membrane"/>
    <property type="evidence" value="ECO:0007669"/>
    <property type="project" value="TreeGrafter"/>
</dbReference>
<dbReference type="InterPro" id="IPR017871">
    <property type="entry name" value="ABC_transporter-like_CS"/>
</dbReference>
<sequence>MGGSPVAETLVVAKGLGRDFRDGNAGRISVLRDVDCEIASGARIALVGPSGSGKTTLLHILGGLDRPTAGTVEWPGLGSFETLRPRQIGFVFQSPSLFPALTAVQNVGLPMLLAGENVGASDIGASLLQSFGLGELGDKLPEELSGGQAQRIAMARALAIGPKLVLADEPTGQLDSRTALRFFDAVFDRLEGTDIALVVATHDEAVANRMATRWTMDHGRLTTGHRPGAAAA</sequence>
<comment type="caution">
    <text evidence="4">The sequence shown here is derived from an EMBL/GenBank/DDBJ whole genome shotgun (WGS) entry which is preliminary data.</text>
</comment>
<organism evidence="4 5">
    <name type="scientific">Mesorhizobium jarvisii</name>
    <dbReference type="NCBI Taxonomy" id="1777867"/>
    <lineage>
        <taxon>Bacteria</taxon>
        <taxon>Pseudomonadati</taxon>
        <taxon>Pseudomonadota</taxon>
        <taxon>Alphaproteobacteria</taxon>
        <taxon>Hyphomicrobiales</taxon>
        <taxon>Phyllobacteriaceae</taxon>
        <taxon>Mesorhizobium</taxon>
    </lineage>
</organism>
<dbReference type="InterPro" id="IPR027417">
    <property type="entry name" value="P-loop_NTPase"/>
</dbReference>
<dbReference type="GO" id="GO:0022857">
    <property type="term" value="F:transmembrane transporter activity"/>
    <property type="evidence" value="ECO:0007669"/>
    <property type="project" value="TreeGrafter"/>
</dbReference>
<comment type="similarity">
    <text evidence="1">Belongs to the ABC transporter superfamily.</text>
</comment>
<dbReference type="SMART" id="SM00382">
    <property type="entry name" value="AAA"/>
    <property type="match status" value="1"/>
</dbReference>
<keyword evidence="5" id="KW-1185">Reference proteome</keyword>
<dbReference type="Proteomes" id="UP000275530">
    <property type="component" value="Unassembled WGS sequence"/>
</dbReference>
<dbReference type="InterPro" id="IPR015854">
    <property type="entry name" value="ABC_transpr_LolD-like"/>
</dbReference>
<evidence type="ECO:0000313" key="4">
    <source>
        <dbReference type="EMBL" id="RJT35344.1"/>
    </source>
</evidence>
<reference evidence="4 5" key="1">
    <citation type="submission" date="2018-09" db="EMBL/GenBank/DDBJ databases">
        <title>Mesorhizobium carmichaelinearum sp. nov. isolated from Carmichaelinea spp. root nodules in New Zealand.</title>
        <authorList>
            <person name="De Meyer S.E."/>
        </authorList>
    </citation>
    <scope>NUCLEOTIDE SEQUENCE [LARGE SCALE GENOMIC DNA]</scope>
    <source>
        <strain evidence="4 5">LMG 28313</strain>
    </source>
</reference>
<dbReference type="InterPro" id="IPR003593">
    <property type="entry name" value="AAA+_ATPase"/>
</dbReference>
<dbReference type="GO" id="GO:0005524">
    <property type="term" value="F:ATP binding"/>
    <property type="evidence" value="ECO:0007669"/>
    <property type="project" value="UniProtKB-KW"/>
</dbReference>
<evidence type="ECO:0000256" key="2">
    <source>
        <dbReference type="ARBA" id="ARBA00022741"/>
    </source>
</evidence>
<name>A0A6M7T9G8_9HYPH</name>
<dbReference type="Pfam" id="PF00005">
    <property type="entry name" value="ABC_tran"/>
    <property type="match status" value="1"/>
</dbReference>
<protein>
    <submittedName>
        <fullName evidence="4">ABC transporter ATP-binding protein</fullName>
    </submittedName>
</protein>
<dbReference type="PANTHER" id="PTHR24220:SF685">
    <property type="entry name" value="ABC TRANSPORTER RELATED"/>
    <property type="match status" value="1"/>
</dbReference>
<gene>
    <name evidence="4" type="ORF">D3242_07575</name>
</gene>
<evidence type="ECO:0000256" key="3">
    <source>
        <dbReference type="ARBA" id="ARBA00022840"/>
    </source>
</evidence>
<dbReference type="PANTHER" id="PTHR24220">
    <property type="entry name" value="IMPORT ATP-BINDING PROTEIN"/>
    <property type="match status" value="1"/>
</dbReference>
<proteinExistence type="inferred from homology"/>
<evidence type="ECO:0000313" key="5">
    <source>
        <dbReference type="Proteomes" id="UP000275530"/>
    </source>
</evidence>
<dbReference type="GO" id="GO:0016887">
    <property type="term" value="F:ATP hydrolysis activity"/>
    <property type="evidence" value="ECO:0007669"/>
    <property type="project" value="InterPro"/>
</dbReference>
<dbReference type="EMBL" id="QZXA01000003">
    <property type="protein sequence ID" value="RJT35344.1"/>
    <property type="molecule type" value="Genomic_DNA"/>
</dbReference>
<keyword evidence="2" id="KW-0547">Nucleotide-binding</keyword>